<evidence type="ECO:0000256" key="1">
    <source>
        <dbReference type="SAM" id="MobiDB-lite"/>
    </source>
</evidence>
<protein>
    <submittedName>
        <fullName evidence="2">Uncharacterized protein</fullName>
    </submittedName>
</protein>
<sequence>MGKQPQTPCPELLRCSCHSHNCNRTHAVSPQQPQRSRLPPPRPRRRPQRPPSSLPSDVARRVSCARRSLRTPSRPAISHQISRPSFTPPSSVPRRTRCFFRAISSADSAFSAHASLSHRGTPDCLRTARSNDTVRLPRAPYRRTLSLTATLRHVSTLVFSRKYAAFPARQPSDAPPRPPLLGALDGPRLPNPVDAPQEL</sequence>
<dbReference type="AlphaFoldDB" id="A0A371DEE9"/>
<name>A0A371DEE9_9APHY</name>
<keyword evidence="3" id="KW-1185">Reference proteome</keyword>
<reference evidence="2 3" key="1">
    <citation type="journal article" date="2018" name="Biotechnol. Biofuels">
        <title>Integrative visual omics of the white-rot fungus Polyporus brumalis exposes the biotechnological potential of its oxidative enzymes for delignifying raw plant biomass.</title>
        <authorList>
            <person name="Miyauchi S."/>
            <person name="Rancon A."/>
            <person name="Drula E."/>
            <person name="Hage H."/>
            <person name="Chaduli D."/>
            <person name="Favel A."/>
            <person name="Grisel S."/>
            <person name="Henrissat B."/>
            <person name="Herpoel-Gimbert I."/>
            <person name="Ruiz-Duenas F.J."/>
            <person name="Chevret D."/>
            <person name="Hainaut M."/>
            <person name="Lin J."/>
            <person name="Wang M."/>
            <person name="Pangilinan J."/>
            <person name="Lipzen A."/>
            <person name="Lesage-Meessen L."/>
            <person name="Navarro D."/>
            <person name="Riley R."/>
            <person name="Grigoriev I.V."/>
            <person name="Zhou S."/>
            <person name="Raouche S."/>
            <person name="Rosso M.N."/>
        </authorList>
    </citation>
    <scope>NUCLEOTIDE SEQUENCE [LARGE SCALE GENOMIC DNA]</scope>
    <source>
        <strain evidence="2 3">BRFM 1820</strain>
    </source>
</reference>
<dbReference type="Proteomes" id="UP000256964">
    <property type="component" value="Unassembled WGS sequence"/>
</dbReference>
<accession>A0A371DEE9</accession>
<gene>
    <name evidence="2" type="ORF">OH76DRAFT_367845</name>
</gene>
<dbReference type="EMBL" id="KZ857397">
    <property type="protein sequence ID" value="RDX50852.1"/>
    <property type="molecule type" value="Genomic_DNA"/>
</dbReference>
<feature type="region of interest" description="Disordered" evidence="1">
    <location>
        <begin position="24"/>
        <end position="92"/>
    </location>
</feature>
<evidence type="ECO:0000313" key="3">
    <source>
        <dbReference type="Proteomes" id="UP000256964"/>
    </source>
</evidence>
<feature type="region of interest" description="Disordered" evidence="1">
    <location>
        <begin position="167"/>
        <end position="199"/>
    </location>
</feature>
<organism evidence="2 3">
    <name type="scientific">Lentinus brumalis</name>
    <dbReference type="NCBI Taxonomy" id="2498619"/>
    <lineage>
        <taxon>Eukaryota</taxon>
        <taxon>Fungi</taxon>
        <taxon>Dikarya</taxon>
        <taxon>Basidiomycota</taxon>
        <taxon>Agaricomycotina</taxon>
        <taxon>Agaricomycetes</taxon>
        <taxon>Polyporales</taxon>
        <taxon>Polyporaceae</taxon>
        <taxon>Lentinus</taxon>
    </lineage>
</organism>
<evidence type="ECO:0000313" key="2">
    <source>
        <dbReference type="EMBL" id="RDX50852.1"/>
    </source>
</evidence>
<proteinExistence type="predicted"/>